<dbReference type="EC" id="2.7.7.7" evidence="3"/>
<dbReference type="InterPro" id="IPR050238">
    <property type="entry name" value="DNA_Rep/Repair_Clamp_Loader"/>
</dbReference>
<organism evidence="6 7">
    <name type="scientific">Candidatus Woesebacteria bacterium RIFCSPHIGHO2_01_FULL_40_22</name>
    <dbReference type="NCBI Taxonomy" id="1802499"/>
    <lineage>
        <taxon>Bacteria</taxon>
        <taxon>Candidatus Woeseibacteriota</taxon>
    </lineage>
</organism>
<dbReference type="AlphaFoldDB" id="A0A1F7YK85"/>
<sequence>MTFYLKYRPQTLDDLDLADVRDTLGKIVESGNLPHAFLFYGPKGSGKTSAARIIAKVVNCEHPSTKGEPCNKCYQCKSITNNSNIDVIEIDAASHRGIDDIREIRNAVKLTPAKANKKVYIIDEAHMLTSEASNALLKTLEEPPRHVLFILATTNWDKIIDTIRSRTLNVNFGKASIEELVRSLRKSSKGEKLKIGNDALNLIATASDGSFREAQKIFEQLILQGCDFDPKKLEEELFKKANLGSVNTIISSLSDKDAKTAVSEIEKVASGGGSIETLTKKLIDRFRSALFSEIGLEGVSLEGFTKSDLISLIESLNISLKILKSAFMEQIPLELAVIKWCERKLKTSNLKLKTEVGDDSKKDSDLEDAAKPHRINSQASNSDKEIKISVSNQKEAFDGNITDDIWREILIKTRSKSTSTEALLRASKPLTFNGETLTLGVFYSFHKERLEEPFHKRILEDVLTGILDSDVRVICNLASPPERKKEIEAEKKEDINLTEPEDEDIIKIAKEIFEN</sequence>
<dbReference type="GO" id="GO:0009360">
    <property type="term" value="C:DNA polymerase III complex"/>
    <property type="evidence" value="ECO:0007669"/>
    <property type="project" value="InterPro"/>
</dbReference>
<comment type="catalytic activity">
    <reaction evidence="2 3">
        <text>DNA(n) + a 2'-deoxyribonucleoside 5'-triphosphate = DNA(n+1) + diphosphate</text>
        <dbReference type="Rhea" id="RHEA:22508"/>
        <dbReference type="Rhea" id="RHEA-COMP:17339"/>
        <dbReference type="Rhea" id="RHEA-COMP:17340"/>
        <dbReference type="ChEBI" id="CHEBI:33019"/>
        <dbReference type="ChEBI" id="CHEBI:61560"/>
        <dbReference type="ChEBI" id="CHEBI:173112"/>
        <dbReference type="EC" id="2.7.7.7"/>
    </reaction>
</comment>
<accession>A0A1F7YK85</accession>
<evidence type="ECO:0000259" key="5">
    <source>
        <dbReference type="SMART" id="SM00382"/>
    </source>
</evidence>
<keyword evidence="1 3" id="KW-0239">DNA-directed DNA polymerase</keyword>
<evidence type="ECO:0000256" key="1">
    <source>
        <dbReference type="ARBA" id="ARBA00022932"/>
    </source>
</evidence>
<dbReference type="GO" id="GO:0003887">
    <property type="term" value="F:DNA-directed DNA polymerase activity"/>
    <property type="evidence" value="ECO:0007669"/>
    <property type="project" value="UniProtKB-KW"/>
</dbReference>
<feature type="compositionally biased region" description="Basic and acidic residues" evidence="4">
    <location>
        <begin position="356"/>
        <end position="371"/>
    </location>
</feature>
<comment type="function">
    <text evidence="3">DNA polymerase III is a complex, multichain enzyme responsible for most of the replicative synthesis in bacteria. This DNA polymerase also exhibits 3' to 5' exonuclease activity.</text>
</comment>
<protein>
    <recommendedName>
        <fullName evidence="3">DNA polymerase III subunit gamma/tau</fullName>
        <ecNumber evidence="3">2.7.7.7</ecNumber>
    </recommendedName>
</protein>
<dbReference type="PANTHER" id="PTHR11669:SF0">
    <property type="entry name" value="PROTEIN STICHEL-LIKE 2"/>
    <property type="match status" value="1"/>
</dbReference>
<proteinExistence type="inferred from homology"/>
<dbReference type="InterPro" id="IPR012763">
    <property type="entry name" value="DNA_pol_III_sug/sutau_N"/>
</dbReference>
<dbReference type="Gene3D" id="1.10.8.60">
    <property type="match status" value="1"/>
</dbReference>
<feature type="domain" description="AAA+ ATPase" evidence="5">
    <location>
        <begin position="33"/>
        <end position="176"/>
    </location>
</feature>
<name>A0A1F7YK85_9BACT</name>
<dbReference type="CDD" id="cd00009">
    <property type="entry name" value="AAA"/>
    <property type="match status" value="1"/>
</dbReference>
<keyword evidence="3" id="KW-0067">ATP-binding</keyword>
<dbReference type="SMART" id="SM00382">
    <property type="entry name" value="AAA"/>
    <property type="match status" value="1"/>
</dbReference>
<feature type="region of interest" description="Disordered" evidence="4">
    <location>
        <begin position="356"/>
        <end position="382"/>
    </location>
</feature>
<dbReference type="EMBL" id="MGGL01000008">
    <property type="protein sequence ID" value="OGM26935.1"/>
    <property type="molecule type" value="Genomic_DNA"/>
</dbReference>
<keyword evidence="3" id="KW-0548">Nucleotidyltransferase</keyword>
<keyword evidence="3" id="KW-0235">DNA replication</keyword>
<evidence type="ECO:0000256" key="4">
    <source>
        <dbReference type="SAM" id="MobiDB-lite"/>
    </source>
</evidence>
<keyword evidence="3" id="KW-0808">Transferase</keyword>
<gene>
    <name evidence="3" type="primary">dnaX</name>
    <name evidence="6" type="ORF">A2628_05845</name>
</gene>
<evidence type="ECO:0000256" key="3">
    <source>
        <dbReference type="RuleBase" id="RU364063"/>
    </source>
</evidence>
<dbReference type="InterPro" id="IPR027417">
    <property type="entry name" value="P-loop_NTPase"/>
</dbReference>
<dbReference type="GO" id="GO:0005524">
    <property type="term" value="F:ATP binding"/>
    <property type="evidence" value="ECO:0007669"/>
    <property type="project" value="UniProtKB-KW"/>
</dbReference>
<dbReference type="PANTHER" id="PTHR11669">
    <property type="entry name" value="REPLICATION FACTOR C / DNA POLYMERASE III GAMMA-TAU SUBUNIT"/>
    <property type="match status" value="1"/>
</dbReference>
<comment type="caution">
    <text evidence="6">The sequence shown here is derived from an EMBL/GenBank/DDBJ whole genome shotgun (WGS) entry which is preliminary data.</text>
</comment>
<dbReference type="SUPFAM" id="SSF52540">
    <property type="entry name" value="P-loop containing nucleoside triphosphate hydrolases"/>
    <property type="match status" value="1"/>
</dbReference>
<dbReference type="Pfam" id="PF13177">
    <property type="entry name" value="DNA_pol3_delta2"/>
    <property type="match status" value="1"/>
</dbReference>
<evidence type="ECO:0000256" key="2">
    <source>
        <dbReference type="ARBA" id="ARBA00049244"/>
    </source>
</evidence>
<dbReference type="GO" id="GO:0006261">
    <property type="term" value="P:DNA-templated DNA replication"/>
    <property type="evidence" value="ECO:0007669"/>
    <property type="project" value="TreeGrafter"/>
</dbReference>
<keyword evidence="3" id="KW-0547">Nucleotide-binding</keyword>
<evidence type="ECO:0000313" key="7">
    <source>
        <dbReference type="Proteomes" id="UP000179221"/>
    </source>
</evidence>
<dbReference type="Gene3D" id="3.40.50.300">
    <property type="entry name" value="P-loop containing nucleotide triphosphate hydrolases"/>
    <property type="match status" value="1"/>
</dbReference>
<comment type="subunit">
    <text evidence="3">DNA polymerase III contains a core (composed of alpha, epsilon and theta chains) that associates with a tau subunit. This core dimerizes to form the POLIII' complex. PolIII' associates with the gamma complex (composed of gamma, delta, delta', psi and chi chains) and with the beta chain to form the complete DNA polymerase III complex.</text>
</comment>
<evidence type="ECO:0000313" key="6">
    <source>
        <dbReference type="EMBL" id="OGM26935.1"/>
    </source>
</evidence>
<comment type="similarity">
    <text evidence="3">Belongs to the DnaX/STICHEL family.</text>
</comment>
<reference evidence="6 7" key="1">
    <citation type="journal article" date="2016" name="Nat. Commun.">
        <title>Thousands of microbial genomes shed light on interconnected biogeochemical processes in an aquifer system.</title>
        <authorList>
            <person name="Anantharaman K."/>
            <person name="Brown C.T."/>
            <person name="Hug L.A."/>
            <person name="Sharon I."/>
            <person name="Castelle C.J."/>
            <person name="Probst A.J."/>
            <person name="Thomas B.C."/>
            <person name="Singh A."/>
            <person name="Wilkins M.J."/>
            <person name="Karaoz U."/>
            <person name="Brodie E.L."/>
            <person name="Williams K.H."/>
            <person name="Hubbard S.S."/>
            <person name="Banfield J.F."/>
        </authorList>
    </citation>
    <scope>NUCLEOTIDE SEQUENCE [LARGE SCALE GENOMIC DNA]</scope>
</reference>
<dbReference type="Proteomes" id="UP000179221">
    <property type="component" value="Unassembled WGS sequence"/>
</dbReference>
<dbReference type="NCBIfam" id="TIGR02397">
    <property type="entry name" value="dnaX_nterm"/>
    <property type="match status" value="1"/>
</dbReference>
<dbReference type="InterPro" id="IPR003593">
    <property type="entry name" value="AAA+_ATPase"/>
</dbReference>